<feature type="binding site" evidence="9">
    <location>
        <position position="172"/>
    </location>
    <ligand>
        <name>Zn(2+)</name>
        <dbReference type="ChEBI" id="CHEBI:29105"/>
        <label>1</label>
    </ligand>
</feature>
<evidence type="ECO:0000256" key="7">
    <source>
        <dbReference type="ARBA" id="ARBA00048496"/>
    </source>
</evidence>
<dbReference type="PATRIC" id="fig|33050.5.peg.2331"/>
<comment type="function">
    <text evidence="1 9">Catalyzes the hydrolysis of N-formyl-L-kynurenine to L-kynurenine, the second step in the kynurenine pathway of tryptophan degradation.</text>
</comment>
<evidence type="ECO:0000256" key="2">
    <source>
        <dbReference type="ARBA" id="ARBA00011738"/>
    </source>
</evidence>
<dbReference type="UniPathway" id="UPA00333">
    <property type="reaction ID" value="UER00454"/>
</dbReference>
<dbReference type="NCBIfam" id="TIGR03035">
    <property type="entry name" value="trp_arylform"/>
    <property type="match status" value="1"/>
</dbReference>
<comment type="cofactor">
    <cofactor evidence="9">
        <name>Zn(2+)</name>
        <dbReference type="ChEBI" id="CHEBI:29105"/>
    </cofactor>
    <text evidence="9">Binds 2 zinc ions per subunit.</text>
</comment>
<dbReference type="SUPFAM" id="SSF102198">
    <property type="entry name" value="Putative cyclase"/>
    <property type="match status" value="1"/>
</dbReference>
<keyword evidence="4 9" id="KW-0378">Hydrolase</keyword>
<evidence type="ECO:0000256" key="3">
    <source>
        <dbReference type="ARBA" id="ARBA00022723"/>
    </source>
</evidence>
<feature type="binding site" evidence="9">
    <location>
        <position position="54"/>
    </location>
    <ligand>
        <name>Zn(2+)</name>
        <dbReference type="ChEBI" id="CHEBI:29105"/>
        <label>2</label>
    </ligand>
</feature>
<evidence type="ECO:0000313" key="10">
    <source>
        <dbReference type="EMBL" id="ALH80926.1"/>
    </source>
</evidence>
<feature type="binding site" evidence="9">
    <location>
        <position position="18"/>
    </location>
    <ligand>
        <name>substrate</name>
    </ligand>
</feature>
<keyword evidence="6 9" id="KW-0823">Tryptophan catabolism</keyword>
<dbReference type="EC" id="3.5.1.9" evidence="9"/>
<proteinExistence type="inferred from homology"/>
<dbReference type="GO" id="GO:0019441">
    <property type="term" value="P:L-tryptophan catabolic process to kynurenine"/>
    <property type="evidence" value="ECO:0007669"/>
    <property type="project" value="UniProtKB-UniRule"/>
</dbReference>
<dbReference type="InterPro" id="IPR017484">
    <property type="entry name" value="Kynurenine_formamidase_bac"/>
</dbReference>
<keyword evidence="3 9" id="KW-0479">Metal-binding</keyword>
<evidence type="ECO:0000256" key="8">
    <source>
        <dbReference type="ARBA" id="ARBA00060547"/>
    </source>
</evidence>
<dbReference type="RefSeq" id="WP_054588226.1">
    <property type="nucleotide sequence ID" value="NZ_CP012700.1"/>
</dbReference>
<keyword evidence="5 9" id="KW-0862">Zinc</keyword>
<dbReference type="Proteomes" id="UP000058074">
    <property type="component" value="Chromosome"/>
</dbReference>
<dbReference type="KEGG" id="smag:AN936_11270"/>
<dbReference type="Pfam" id="PF04199">
    <property type="entry name" value="Cyclase"/>
    <property type="match status" value="1"/>
</dbReference>
<dbReference type="PANTHER" id="PTHR31118">
    <property type="entry name" value="CYCLASE-LIKE PROTEIN 2"/>
    <property type="match status" value="1"/>
</dbReference>
<name>A0A0N9UZB7_SPHMC</name>
<evidence type="ECO:0000256" key="6">
    <source>
        <dbReference type="ARBA" id="ARBA00023079"/>
    </source>
</evidence>
<evidence type="ECO:0000256" key="5">
    <source>
        <dbReference type="ARBA" id="ARBA00022833"/>
    </source>
</evidence>
<feature type="binding site" evidence="9">
    <location>
        <position position="52"/>
    </location>
    <ligand>
        <name>Zn(2+)</name>
        <dbReference type="ChEBI" id="CHEBI:29105"/>
        <label>1</label>
    </ligand>
</feature>
<evidence type="ECO:0000313" key="11">
    <source>
        <dbReference type="Proteomes" id="UP000058074"/>
    </source>
</evidence>
<dbReference type="HAMAP" id="MF_01969">
    <property type="entry name" value="KynB"/>
    <property type="match status" value="1"/>
</dbReference>
<dbReference type="FunFam" id="3.50.30.50:FF:000001">
    <property type="entry name" value="Kynurenine formamidase"/>
    <property type="match status" value="1"/>
</dbReference>
<protein>
    <recommendedName>
        <fullName evidence="9">Kynurenine formamidase</fullName>
        <shortName evidence="9">KFA</shortName>
        <shortName evidence="9">KFase</shortName>
        <ecNumber evidence="9">3.5.1.9</ecNumber>
    </recommendedName>
    <alternativeName>
        <fullName evidence="9">Arylformamidase</fullName>
    </alternativeName>
    <alternativeName>
        <fullName evidence="9">N-formylkynurenine formamidase</fullName>
        <shortName evidence="9">FKF</shortName>
    </alternativeName>
</protein>
<dbReference type="GO" id="GO:0004328">
    <property type="term" value="F:formamidase activity"/>
    <property type="evidence" value="ECO:0007669"/>
    <property type="project" value="InterPro"/>
</dbReference>
<feature type="binding site" evidence="9">
    <location>
        <position position="54"/>
    </location>
    <ligand>
        <name>Zn(2+)</name>
        <dbReference type="ChEBI" id="CHEBI:29105"/>
        <label>1</label>
    </ligand>
</feature>
<evidence type="ECO:0000256" key="4">
    <source>
        <dbReference type="ARBA" id="ARBA00022801"/>
    </source>
</evidence>
<dbReference type="GO" id="GO:0008270">
    <property type="term" value="F:zinc ion binding"/>
    <property type="evidence" value="ECO:0007669"/>
    <property type="project" value="UniProtKB-UniRule"/>
</dbReference>
<accession>A0A0N9UZB7</accession>
<feature type="binding site" evidence="9">
    <location>
        <position position="172"/>
    </location>
    <ligand>
        <name>Zn(2+)</name>
        <dbReference type="ChEBI" id="CHEBI:29105"/>
        <label>2</label>
    </ligand>
</feature>
<dbReference type="PANTHER" id="PTHR31118:SF32">
    <property type="entry name" value="KYNURENINE FORMAMIDASE"/>
    <property type="match status" value="1"/>
</dbReference>
<dbReference type="OrthoDB" id="9777007at2"/>
<dbReference type="EMBL" id="CP012700">
    <property type="protein sequence ID" value="ALH80926.1"/>
    <property type="molecule type" value="Genomic_DNA"/>
</dbReference>
<dbReference type="InterPro" id="IPR037175">
    <property type="entry name" value="KFase_sf"/>
</dbReference>
<evidence type="ECO:0000256" key="1">
    <source>
        <dbReference type="ARBA" id="ARBA00002204"/>
    </source>
</evidence>
<dbReference type="AlphaFoldDB" id="A0A0N9UZB7"/>
<comment type="pathway">
    <text evidence="8 9">Amino-acid degradation; L-tryptophan degradation via kynurenine pathway; L-kynurenine from L-tryptophan: step 2/2.</text>
</comment>
<evidence type="ECO:0000256" key="9">
    <source>
        <dbReference type="HAMAP-Rule" id="MF_01969"/>
    </source>
</evidence>
<feature type="active site" description="Proton donor/acceptor" evidence="9">
    <location>
        <position position="58"/>
    </location>
</feature>
<comment type="subunit">
    <text evidence="2 9">Homodimer.</text>
</comment>
<comment type="catalytic activity">
    <reaction evidence="7 9">
        <text>N-formyl-L-kynurenine + H2O = L-kynurenine + formate + H(+)</text>
        <dbReference type="Rhea" id="RHEA:13009"/>
        <dbReference type="ChEBI" id="CHEBI:15377"/>
        <dbReference type="ChEBI" id="CHEBI:15378"/>
        <dbReference type="ChEBI" id="CHEBI:15740"/>
        <dbReference type="ChEBI" id="CHEBI:57959"/>
        <dbReference type="ChEBI" id="CHEBI:58629"/>
        <dbReference type="EC" id="3.5.1.9"/>
    </reaction>
</comment>
<gene>
    <name evidence="9" type="primary">kynB</name>
    <name evidence="10" type="ORF">AN936_11270</name>
</gene>
<feature type="binding site" evidence="9">
    <location>
        <position position="48"/>
    </location>
    <ligand>
        <name>Zn(2+)</name>
        <dbReference type="ChEBI" id="CHEBI:29105"/>
        <label>1</label>
    </ligand>
</feature>
<feature type="binding site" evidence="9">
    <location>
        <position position="160"/>
    </location>
    <ligand>
        <name>Zn(2+)</name>
        <dbReference type="ChEBI" id="CHEBI:29105"/>
        <label>2</label>
    </ligand>
</feature>
<comment type="similarity">
    <text evidence="9">Belongs to the Cyclase 1 superfamily. KynB family.</text>
</comment>
<reference evidence="10 11" key="1">
    <citation type="journal article" date="2015" name="Genome Announc.">
        <title>Complete Genome Sequence of Polypropylene Glycol- and Polyethylene Glycol-Degrading Sphingopyxis macrogoltabida Strain EY-1.</title>
        <authorList>
            <person name="Ohtsubo Y."/>
            <person name="Nagata Y."/>
            <person name="Numata M."/>
            <person name="Tsuchikane K."/>
            <person name="Hosoyama A."/>
            <person name="Yamazoe A."/>
            <person name="Tsuda M."/>
            <person name="Fujita N."/>
            <person name="Kawai F."/>
        </authorList>
    </citation>
    <scope>NUCLEOTIDE SEQUENCE [LARGE SCALE GENOMIC DNA]</scope>
    <source>
        <strain evidence="10 11">EY-1</strain>
    </source>
</reference>
<dbReference type="InterPro" id="IPR007325">
    <property type="entry name" value="KFase/CYL"/>
</dbReference>
<organism evidence="10 11">
    <name type="scientific">Sphingopyxis macrogoltabida</name>
    <name type="common">Sphingomonas macrogoltabidus</name>
    <dbReference type="NCBI Taxonomy" id="33050"/>
    <lineage>
        <taxon>Bacteria</taxon>
        <taxon>Pseudomonadati</taxon>
        <taxon>Pseudomonadota</taxon>
        <taxon>Alphaproteobacteria</taxon>
        <taxon>Sphingomonadales</taxon>
        <taxon>Sphingomonadaceae</taxon>
        <taxon>Sphingopyxis</taxon>
    </lineage>
</organism>
<dbReference type="Gene3D" id="3.50.30.50">
    <property type="entry name" value="Putative cyclase"/>
    <property type="match status" value="1"/>
</dbReference>
<dbReference type="GO" id="GO:0004061">
    <property type="term" value="F:arylformamidase activity"/>
    <property type="evidence" value="ECO:0007669"/>
    <property type="project" value="UniProtKB-UniRule"/>
</dbReference>
<sequence length="209" mass="22087">MSRIWDISQPLHAGVPVWPGEPAFALHSHAVIGDGCPVNVGGMSTPLHAGTHGDAPLHYANDGVSSADSALDPYIGPCVLLDVRHAEGRVEVGDIDWDAVAGAERVLLRTYESFPHDAWDSDFTAIAAEVIARLGGMGVRLIGTDAASLDPEQSKTLDAHQAVKAADMRILEGLVLDDVPPGRYELIALPLRIVGADASPVRAILRELA</sequence>